<keyword evidence="2" id="KW-1185">Reference proteome</keyword>
<comment type="caution">
    <text evidence="1">The sequence shown here is derived from an EMBL/GenBank/DDBJ whole genome shotgun (WGS) entry which is preliminary data.</text>
</comment>
<accession>A0A7J8BFB1</accession>
<name>A0A7J8BFB1_ROUAE</name>
<proteinExistence type="predicted"/>
<protein>
    <submittedName>
        <fullName evidence="1">Uncharacterized protein</fullName>
    </submittedName>
</protein>
<gene>
    <name evidence="1" type="ORF">HJG63_009797</name>
</gene>
<evidence type="ECO:0000313" key="2">
    <source>
        <dbReference type="Proteomes" id="UP000593571"/>
    </source>
</evidence>
<dbReference type="EMBL" id="JACASE010000017">
    <property type="protein sequence ID" value="KAF6397135.1"/>
    <property type="molecule type" value="Genomic_DNA"/>
</dbReference>
<sequence length="146" mass="15203">MASLPWGKGLGHLCKQPQAPPTHCPLGPGGGSRAEPGLLPFSGAPVACRCQALPSACPQTPVGRGHAHPEPGSQTRWPLAQPRFCPCWSPLERGLFSCPISDRPSRPPVTLLHRKRFSVSAASLIPTPVGPPASVLPGATIYPSGN</sequence>
<dbReference type="Proteomes" id="UP000593571">
    <property type="component" value="Unassembled WGS sequence"/>
</dbReference>
<evidence type="ECO:0000313" key="1">
    <source>
        <dbReference type="EMBL" id="KAF6397135.1"/>
    </source>
</evidence>
<organism evidence="1 2">
    <name type="scientific">Rousettus aegyptiacus</name>
    <name type="common">Egyptian fruit bat</name>
    <name type="synonym">Pteropus aegyptiacus</name>
    <dbReference type="NCBI Taxonomy" id="9407"/>
    <lineage>
        <taxon>Eukaryota</taxon>
        <taxon>Metazoa</taxon>
        <taxon>Chordata</taxon>
        <taxon>Craniata</taxon>
        <taxon>Vertebrata</taxon>
        <taxon>Euteleostomi</taxon>
        <taxon>Mammalia</taxon>
        <taxon>Eutheria</taxon>
        <taxon>Laurasiatheria</taxon>
        <taxon>Chiroptera</taxon>
        <taxon>Yinpterochiroptera</taxon>
        <taxon>Pteropodoidea</taxon>
        <taxon>Pteropodidae</taxon>
        <taxon>Rousettinae</taxon>
        <taxon>Rousettus</taxon>
    </lineage>
</organism>
<dbReference type="AlphaFoldDB" id="A0A7J8BFB1"/>
<reference evidence="1 2" key="1">
    <citation type="journal article" date="2020" name="Nature">
        <title>Six reference-quality genomes reveal evolution of bat adaptations.</title>
        <authorList>
            <person name="Jebb D."/>
            <person name="Huang Z."/>
            <person name="Pippel M."/>
            <person name="Hughes G.M."/>
            <person name="Lavrichenko K."/>
            <person name="Devanna P."/>
            <person name="Winkler S."/>
            <person name="Jermiin L.S."/>
            <person name="Skirmuntt E.C."/>
            <person name="Katzourakis A."/>
            <person name="Burkitt-Gray L."/>
            <person name="Ray D.A."/>
            <person name="Sullivan K.A.M."/>
            <person name="Roscito J.G."/>
            <person name="Kirilenko B.M."/>
            <person name="Davalos L.M."/>
            <person name="Corthals A.P."/>
            <person name="Power M.L."/>
            <person name="Jones G."/>
            <person name="Ransome R.D."/>
            <person name="Dechmann D.K.N."/>
            <person name="Locatelli A.G."/>
            <person name="Puechmaille S.J."/>
            <person name="Fedrigo O."/>
            <person name="Jarvis E.D."/>
            <person name="Hiller M."/>
            <person name="Vernes S.C."/>
            <person name="Myers E.W."/>
            <person name="Teeling E.C."/>
        </authorList>
    </citation>
    <scope>NUCLEOTIDE SEQUENCE [LARGE SCALE GENOMIC DNA]</scope>
    <source>
        <strain evidence="1">MRouAeg1</strain>
        <tissue evidence="1">Muscle</tissue>
    </source>
</reference>